<organism evidence="2 3">
    <name type="scientific">Deinococcus deserti (strain DSM 17065 / CIP 109153 / LMG 22923 / VCD115)</name>
    <dbReference type="NCBI Taxonomy" id="546414"/>
    <lineage>
        <taxon>Bacteria</taxon>
        <taxon>Thermotogati</taxon>
        <taxon>Deinococcota</taxon>
        <taxon>Deinococci</taxon>
        <taxon>Deinococcales</taxon>
        <taxon>Deinococcaceae</taxon>
        <taxon>Deinococcus</taxon>
    </lineage>
</organism>
<protein>
    <submittedName>
        <fullName evidence="2">Uncharacterized protein</fullName>
    </submittedName>
</protein>
<name>C1D2C3_DEIDV</name>
<geneLocation type="plasmid" evidence="3">
    <name>pDeide1</name>
</geneLocation>
<evidence type="ECO:0000313" key="3">
    <source>
        <dbReference type="Proteomes" id="UP000002208"/>
    </source>
</evidence>
<gene>
    <name evidence="2" type="ordered locus">Deide_1p01253</name>
</gene>
<reference evidence="2 3" key="1">
    <citation type="journal article" date="2009" name="PLoS Genet.">
        <title>Alliance of proteomics and genomics to unravel the specificities of Sahara bacterium Deinococcus deserti.</title>
        <authorList>
            <person name="de Groot A."/>
            <person name="Dulermo R."/>
            <person name="Ortet P."/>
            <person name="Blanchard L."/>
            <person name="Guerin P."/>
            <person name="Fernandez B."/>
            <person name="Vacherie B."/>
            <person name="Dossat C."/>
            <person name="Jolivet E."/>
            <person name="Siguier P."/>
            <person name="Chandler M."/>
            <person name="Barakat M."/>
            <person name="Dedieu A."/>
            <person name="Barbe V."/>
            <person name="Heulin T."/>
            <person name="Sommer S."/>
            <person name="Achouak W."/>
            <person name="Armengaud J."/>
        </authorList>
    </citation>
    <scope>NUCLEOTIDE SEQUENCE [LARGE SCALE GENOMIC DNA]</scope>
    <source>
        <strain evidence="3">DSM 17065 / CIP 109153 / LMG 22923 / VCD115</strain>
        <plasmid evidence="3">pDeide1</plasmid>
    </source>
</reference>
<dbReference type="HOGENOM" id="CLU_1841848_0_0_0"/>
<dbReference type="AlphaFoldDB" id="C1D2C3"/>
<sequence>MPYMTLSEQVQKLTNPQRSDAFVKAFRTAVREGIIEAAELPQRFTLPKEFSRRGQEGTYNRDVKDMAFEVTPEFEEWFERTNMELATNRRGAKVKPTLENIEAGLIDFKALAAATREKMEASFSKGQKLGNSRKKTAVVKKSGSGRKSAAGKSAGARNTK</sequence>
<dbReference type="Proteomes" id="UP000002208">
    <property type="component" value="Plasmid 1"/>
</dbReference>
<dbReference type="RefSeq" id="WP_012694685.1">
    <property type="nucleotide sequence ID" value="NC_012527.1"/>
</dbReference>
<dbReference type="EMBL" id="CP001115">
    <property type="protein sequence ID" value="ACO47562.1"/>
    <property type="molecule type" value="Genomic_DNA"/>
</dbReference>
<keyword evidence="3" id="KW-1185">Reference proteome</keyword>
<dbReference type="KEGG" id="ddr:Deide_1p01253"/>
<dbReference type="OrthoDB" id="73423at2"/>
<evidence type="ECO:0000313" key="2">
    <source>
        <dbReference type="EMBL" id="ACO47562.1"/>
    </source>
</evidence>
<keyword evidence="2" id="KW-0614">Plasmid</keyword>
<accession>C1D2C3</accession>
<feature type="region of interest" description="Disordered" evidence="1">
    <location>
        <begin position="120"/>
        <end position="160"/>
    </location>
</feature>
<proteinExistence type="predicted"/>
<feature type="compositionally biased region" description="Low complexity" evidence="1">
    <location>
        <begin position="140"/>
        <end position="160"/>
    </location>
</feature>
<evidence type="ECO:0000256" key="1">
    <source>
        <dbReference type="SAM" id="MobiDB-lite"/>
    </source>
</evidence>